<feature type="compositionally biased region" description="Low complexity" evidence="1">
    <location>
        <begin position="102"/>
        <end position="112"/>
    </location>
</feature>
<evidence type="ECO:0000313" key="3">
    <source>
        <dbReference type="Proteomes" id="UP000324222"/>
    </source>
</evidence>
<accession>A0A5B7GW54</accession>
<dbReference type="AlphaFoldDB" id="A0A5B7GW54"/>
<feature type="compositionally biased region" description="Polar residues" evidence="1">
    <location>
        <begin position="156"/>
        <end position="165"/>
    </location>
</feature>
<feature type="compositionally biased region" description="Basic and acidic residues" evidence="1">
    <location>
        <begin position="125"/>
        <end position="141"/>
    </location>
</feature>
<sequence length="244" mass="25321">MVAVARAEPGAAAEWCARQRVTMRILSGLAGKMAPVAGPRGKAVPTPPAAFTPEQHRVIPVSQRRREGRRGAEVQQQVGAATAVAAPHSGSVESDPGRGNMSCSDPSSSPPDAITGGTPTPASSRVDKGSAKQCSRGDPRNPRNSNLGSSGRGTDARQTPPSSECATGDPARKGRGAECQPAASRSNRGSRGSRSRVRQYRKRVCVRWGSLHWSLALVVVVRSAVGCQGTPHHTVTTAGPLTVA</sequence>
<gene>
    <name evidence="2" type="ORF">E2C01_057196</name>
</gene>
<evidence type="ECO:0000313" key="2">
    <source>
        <dbReference type="EMBL" id="MPC63102.1"/>
    </source>
</evidence>
<dbReference type="Proteomes" id="UP000324222">
    <property type="component" value="Unassembled WGS sequence"/>
</dbReference>
<organism evidence="2 3">
    <name type="scientific">Portunus trituberculatus</name>
    <name type="common">Swimming crab</name>
    <name type="synonym">Neptunus trituberculatus</name>
    <dbReference type="NCBI Taxonomy" id="210409"/>
    <lineage>
        <taxon>Eukaryota</taxon>
        <taxon>Metazoa</taxon>
        <taxon>Ecdysozoa</taxon>
        <taxon>Arthropoda</taxon>
        <taxon>Crustacea</taxon>
        <taxon>Multicrustacea</taxon>
        <taxon>Malacostraca</taxon>
        <taxon>Eumalacostraca</taxon>
        <taxon>Eucarida</taxon>
        <taxon>Decapoda</taxon>
        <taxon>Pleocyemata</taxon>
        <taxon>Brachyura</taxon>
        <taxon>Eubrachyura</taxon>
        <taxon>Portunoidea</taxon>
        <taxon>Portunidae</taxon>
        <taxon>Portuninae</taxon>
        <taxon>Portunus</taxon>
    </lineage>
</organism>
<name>A0A5B7GW54_PORTR</name>
<keyword evidence="3" id="KW-1185">Reference proteome</keyword>
<feature type="compositionally biased region" description="Low complexity" evidence="1">
    <location>
        <begin position="73"/>
        <end position="86"/>
    </location>
</feature>
<protein>
    <submittedName>
        <fullName evidence="2">Uncharacterized protein</fullName>
    </submittedName>
</protein>
<comment type="caution">
    <text evidence="2">The sequence shown here is derived from an EMBL/GenBank/DDBJ whole genome shotgun (WGS) entry which is preliminary data.</text>
</comment>
<feature type="region of interest" description="Disordered" evidence="1">
    <location>
        <begin position="39"/>
        <end position="199"/>
    </location>
</feature>
<reference evidence="2 3" key="1">
    <citation type="submission" date="2019-05" db="EMBL/GenBank/DDBJ databases">
        <title>Another draft genome of Portunus trituberculatus and its Hox gene families provides insights of decapod evolution.</title>
        <authorList>
            <person name="Jeong J.-H."/>
            <person name="Song I."/>
            <person name="Kim S."/>
            <person name="Choi T."/>
            <person name="Kim D."/>
            <person name="Ryu S."/>
            <person name="Kim W."/>
        </authorList>
    </citation>
    <scope>NUCLEOTIDE SEQUENCE [LARGE SCALE GENOMIC DNA]</scope>
    <source>
        <tissue evidence="2">Muscle</tissue>
    </source>
</reference>
<proteinExistence type="predicted"/>
<dbReference type="EMBL" id="VSRR010020412">
    <property type="protein sequence ID" value="MPC63102.1"/>
    <property type="molecule type" value="Genomic_DNA"/>
</dbReference>
<evidence type="ECO:0000256" key="1">
    <source>
        <dbReference type="SAM" id="MobiDB-lite"/>
    </source>
</evidence>